<dbReference type="RefSeq" id="WP_216456894.1">
    <property type="nucleotide sequence ID" value="NZ_JAHLQL010000002.1"/>
</dbReference>
<organism evidence="3 4">
    <name type="scientific">Clostridium simiarum</name>
    <dbReference type="NCBI Taxonomy" id="2841506"/>
    <lineage>
        <taxon>Bacteria</taxon>
        <taxon>Bacillati</taxon>
        <taxon>Bacillota</taxon>
        <taxon>Clostridia</taxon>
        <taxon>Eubacteriales</taxon>
        <taxon>Clostridiaceae</taxon>
        <taxon>Clostridium</taxon>
    </lineage>
</organism>
<reference evidence="3 4" key="1">
    <citation type="submission" date="2021-06" db="EMBL/GenBank/DDBJ databases">
        <authorList>
            <person name="Sun Q."/>
            <person name="Li D."/>
        </authorList>
    </citation>
    <scope>NUCLEOTIDE SEQUENCE [LARGE SCALE GENOMIC DNA]</scope>
    <source>
        <strain evidence="3 4">MSJ-4</strain>
    </source>
</reference>
<evidence type="ECO:0000259" key="2">
    <source>
        <dbReference type="PROSITE" id="PS51677"/>
    </source>
</evidence>
<evidence type="ECO:0000313" key="3">
    <source>
        <dbReference type="EMBL" id="MBU5591996.1"/>
    </source>
</evidence>
<dbReference type="CDD" id="cd10918">
    <property type="entry name" value="CE4_NodB_like_5s_6s"/>
    <property type="match status" value="1"/>
</dbReference>
<gene>
    <name evidence="3" type="ORF">KQI89_09465</name>
</gene>
<dbReference type="PANTHER" id="PTHR34216:SF3">
    <property type="entry name" value="POLY-BETA-1,6-N-ACETYL-D-GLUCOSAMINE N-DEACETYLASE"/>
    <property type="match status" value="1"/>
</dbReference>
<proteinExistence type="predicted"/>
<dbReference type="Pfam" id="PF01522">
    <property type="entry name" value="Polysacc_deac_1"/>
    <property type="match status" value="1"/>
</dbReference>
<dbReference type="PROSITE" id="PS51677">
    <property type="entry name" value="NODB"/>
    <property type="match status" value="1"/>
</dbReference>
<evidence type="ECO:0000256" key="1">
    <source>
        <dbReference type="SAM" id="Phobius"/>
    </source>
</evidence>
<dbReference type="InterPro" id="IPR051398">
    <property type="entry name" value="Polysacch_Deacetylase"/>
</dbReference>
<protein>
    <submittedName>
        <fullName evidence="3">Polysaccharide deacetylase family protein</fullName>
    </submittedName>
</protein>
<keyword evidence="1" id="KW-1133">Transmembrane helix</keyword>
<feature type="transmembrane region" description="Helical" evidence="1">
    <location>
        <begin position="7"/>
        <end position="26"/>
    </location>
</feature>
<dbReference type="PANTHER" id="PTHR34216">
    <property type="match status" value="1"/>
</dbReference>
<feature type="domain" description="NodB homology" evidence="2">
    <location>
        <begin position="138"/>
        <end position="301"/>
    </location>
</feature>
<keyword evidence="4" id="KW-1185">Reference proteome</keyword>
<name>A0ABS6F0I2_9CLOT</name>
<keyword evidence="1" id="KW-0812">Transmembrane</keyword>
<dbReference type="Proteomes" id="UP000736583">
    <property type="component" value="Unassembled WGS sequence"/>
</dbReference>
<comment type="caution">
    <text evidence="3">The sequence shown here is derived from an EMBL/GenBank/DDBJ whole genome shotgun (WGS) entry which is preliminary data.</text>
</comment>
<dbReference type="InterPro" id="IPR002509">
    <property type="entry name" value="NODB_dom"/>
</dbReference>
<sequence length="301" mass="34810">MKRKTNIILFLVLILIVSMATTLFILKSRDKKNQQDKSEITYNEVNDKLREDESKDKEKKVKEEKNKDRFEGMELKNNSVGIPILYYHSVEESKDNELRISPEKFRKQLKYLKDNNYITLTLEEAYAYIKDNKSVPKNSVVITFDDGYKDNYDNAFPILKEFDYTATVFVISGLIDKDPNYLNSDEIKEMAKGGIEIGSHTVNHEKLVDISKEEQKQTLTKSKEDLEKLTGKPVTSIAYPFGVFDDNIIKLTEEVGYKLGFTINKGWGKGSENPLKLSRVYVSAFITDENFKERISKSNYN</sequence>
<accession>A0ABS6F0I2</accession>
<dbReference type="EMBL" id="JAHLQL010000002">
    <property type="protein sequence ID" value="MBU5591996.1"/>
    <property type="molecule type" value="Genomic_DNA"/>
</dbReference>
<keyword evidence="1" id="KW-0472">Membrane</keyword>
<evidence type="ECO:0000313" key="4">
    <source>
        <dbReference type="Proteomes" id="UP000736583"/>
    </source>
</evidence>